<reference evidence="7 8" key="1">
    <citation type="submission" date="2024-10" db="EMBL/GenBank/DDBJ databases">
        <title>The Natural Products Discovery Center: Release of the First 8490 Sequenced Strains for Exploring Actinobacteria Biosynthetic Diversity.</title>
        <authorList>
            <person name="Kalkreuter E."/>
            <person name="Kautsar S.A."/>
            <person name="Yang D."/>
            <person name="Bader C.D."/>
            <person name="Teijaro C.N."/>
            <person name="Fluegel L."/>
            <person name="Davis C.M."/>
            <person name="Simpson J.R."/>
            <person name="Lauterbach L."/>
            <person name="Steele A.D."/>
            <person name="Gui C."/>
            <person name="Meng S."/>
            <person name="Li G."/>
            <person name="Viehrig K."/>
            <person name="Ye F."/>
            <person name="Su P."/>
            <person name="Kiefer A.F."/>
            <person name="Nichols A."/>
            <person name="Cepeda A.J."/>
            <person name="Yan W."/>
            <person name="Fan B."/>
            <person name="Jiang Y."/>
            <person name="Adhikari A."/>
            <person name="Zheng C.-J."/>
            <person name="Schuster L."/>
            <person name="Cowan T.M."/>
            <person name="Smanski M.J."/>
            <person name="Chevrette M.G."/>
            <person name="De Carvalho L.P.S."/>
            <person name="Shen B."/>
        </authorList>
    </citation>
    <scope>NUCLEOTIDE SEQUENCE [LARGE SCALE GENOMIC DNA]</scope>
    <source>
        <strain evidence="7 8">NPDC053399</strain>
    </source>
</reference>
<dbReference type="PANTHER" id="PTHR30055">
    <property type="entry name" value="HTH-TYPE TRANSCRIPTIONAL REGULATOR RUTR"/>
    <property type="match status" value="1"/>
</dbReference>
<comment type="caution">
    <text evidence="7">The sequence shown here is derived from an EMBL/GenBank/DDBJ whole genome shotgun (WGS) entry which is preliminary data.</text>
</comment>
<dbReference type="InterPro" id="IPR050109">
    <property type="entry name" value="HTH-type_TetR-like_transc_reg"/>
</dbReference>
<dbReference type="SUPFAM" id="SSF46689">
    <property type="entry name" value="Homeodomain-like"/>
    <property type="match status" value="1"/>
</dbReference>
<evidence type="ECO:0000256" key="2">
    <source>
        <dbReference type="ARBA" id="ARBA00023125"/>
    </source>
</evidence>
<accession>A0ABW8CHK5</accession>
<gene>
    <name evidence="7" type="ORF">ACIGXA_36075</name>
</gene>
<keyword evidence="2 4" id="KW-0238">DNA-binding</keyword>
<evidence type="ECO:0000256" key="1">
    <source>
        <dbReference type="ARBA" id="ARBA00023015"/>
    </source>
</evidence>
<proteinExistence type="predicted"/>
<dbReference type="InterPro" id="IPR041478">
    <property type="entry name" value="TetR_C_27"/>
</dbReference>
<dbReference type="PROSITE" id="PS50977">
    <property type="entry name" value="HTH_TETR_2"/>
    <property type="match status" value="1"/>
</dbReference>
<evidence type="ECO:0000256" key="5">
    <source>
        <dbReference type="SAM" id="MobiDB-lite"/>
    </source>
</evidence>
<dbReference type="PANTHER" id="PTHR30055:SF151">
    <property type="entry name" value="TRANSCRIPTIONAL REGULATORY PROTEIN"/>
    <property type="match status" value="1"/>
</dbReference>
<keyword evidence="3" id="KW-0804">Transcription</keyword>
<name>A0ABW8CHK5_9ACTN</name>
<dbReference type="Pfam" id="PF17935">
    <property type="entry name" value="TetR_C_27"/>
    <property type="match status" value="2"/>
</dbReference>
<dbReference type="InterPro" id="IPR023772">
    <property type="entry name" value="DNA-bd_HTH_TetR-type_CS"/>
</dbReference>
<dbReference type="EMBL" id="JBITYG010000015">
    <property type="protein sequence ID" value="MFI9105938.1"/>
    <property type="molecule type" value="Genomic_DNA"/>
</dbReference>
<evidence type="ECO:0000256" key="3">
    <source>
        <dbReference type="ARBA" id="ARBA00023163"/>
    </source>
</evidence>
<dbReference type="RefSeq" id="WP_399657015.1">
    <property type="nucleotide sequence ID" value="NZ_JBITYG010000015.1"/>
</dbReference>
<feature type="region of interest" description="Disordered" evidence="5">
    <location>
        <begin position="145"/>
        <end position="172"/>
    </location>
</feature>
<dbReference type="Proteomes" id="UP001614394">
    <property type="component" value="Unassembled WGS sequence"/>
</dbReference>
<dbReference type="PRINTS" id="PR00455">
    <property type="entry name" value="HTHTETR"/>
</dbReference>
<evidence type="ECO:0000313" key="7">
    <source>
        <dbReference type="EMBL" id="MFI9105938.1"/>
    </source>
</evidence>
<keyword evidence="1" id="KW-0805">Transcription regulation</keyword>
<evidence type="ECO:0000313" key="8">
    <source>
        <dbReference type="Proteomes" id="UP001614394"/>
    </source>
</evidence>
<evidence type="ECO:0000259" key="6">
    <source>
        <dbReference type="PROSITE" id="PS50977"/>
    </source>
</evidence>
<dbReference type="InterPro" id="IPR001647">
    <property type="entry name" value="HTH_TetR"/>
</dbReference>
<protein>
    <submittedName>
        <fullName evidence="7">TetR/AcrR family transcriptional regulator</fullName>
    </submittedName>
</protein>
<sequence length="229" mass="24852">MPPVTLTTDRILEATEDVLRRYGPAKATVVDVARALGVSHGTVYRHFASKAALREAVTQRWLDQSHSTLATVAAGPHPAPERLRQWLTELFAAKRRKAGGDPELFATYMALASEASAVVAEHVEDLVGQLSTIVGDGLARGEFSLPERTEPTERTERTEHTEHTEPTEPTDPTTIARAIWDATGRFHDPVYAAEWSQPGIDAAFDAVCGLLLNGLRPQDSPESPGTPPT</sequence>
<dbReference type="Gene3D" id="1.10.357.10">
    <property type="entry name" value="Tetracycline Repressor, domain 2"/>
    <property type="match status" value="1"/>
</dbReference>
<feature type="DNA-binding region" description="H-T-H motif" evidence="4">
    <location>
        <begin position="28"/>
        <end position="47"/>
    </location>
</feature>
<dbReference type="PROSITE" id="PS01081">
    <property type="entry name" value="HTH_TETR_1"/>
    <property type="match status" value="1"/>
</dbReference>
<evidence type="ECO:0000256" key="4">
    <source>
        <dbReference type="PROSITE-ProRule" id="PRU00335"/>
    </source>
</evidence>
<dbReference type="InterPro" id="IPR009057">
    <property type="entry name" value="Homeodomain-like_sf"/>
</dbReference>
<keyword evidence="8" id="KW-1185">Reference proteome</keyword>
<organism evidence="7 8">
    <name type="scientific">Streptomyces fildesensis</name>
    <dbReference type="NCBI Taxonomy" id="375757"/>
    <lineage>
        <taxon>Bacteria</taxon>
        <taxon>Bacillati</taxon>
        <taxon>Actinomycetota</taxon>
        <taxon>Actinomycetes</taxon>
        <taxon>Kitasatosporales</taxon>
        <taxon>Streptomycetaceae</taxon>
        <taxon>Streptomyces</taxon>
    </lineage>
</organism>
<feature type="domain" description="HTH tetR-type" evidence="6">
    <location>
        <begin position="5"/>
        <end position="65"/>
    </location>
</feature>
<dbReference type="Pfam" id="PF00440">
    <property type="entry name" value="TetR_N"/>
    <property type="match status" value="1"/>
</dbReference>
<feature type="compositionally biased region" description="Basic and acidic residues" evidence="5">
    <location>
        <begin position="145"/>
        <end position="166"/>
    </location>
</feature>